<dbReference type="RefSeq" id="WP_139335993.1">
    <property type="nucleotide sequence ID" value="NZ_FTMD01000026.1"/>
</dbReference>
<name>A0A1N7CNB7_9RHOO</name>
<reference evidence="3" key="1">
    <citation type="submission" date="2017-01" db="EMBL/GenBank/DDBJ databases">
        <authorList>
            <person name="Varghese N."/>
            <person name="Submissions S."/>
        </authorList>
    </citation>
    <scope>NUCLEOTIDE SEQUENCE [LARGE SCALE GENOMIC DNA]</scope>
    <source>
        <strain evidence="3">ATCC 51758</strain>
    </source>
</reference>
<feature type="signal peptide" evidence="1">
    <location>
        <begin position="1"/>
        <end position="28"/>
    </location>
</feature>
<evidence type="ECO:0000313" key="2">
    <source>
        <dbReference type="EMBL" id="SIR65139.1"/>
    </source>
</evidence>
<evidence type="ECO:0000313" key="3">
    <source>
        <dbReference type="Proteomes" id="UP000186819"/>
    </source>
</evidence>
<keyword evidence="1" id="KW-0732">Signal</keyword>
<dbReference type="STRING" id="34027.SAMN05421829_1267"/>
<dbReference type="AlphaFoldDB" id="A0A1N7CNB7"/>
<proteinExistence type="predicted"/>
<organism evidence="2 3">
    <name type="scientific">Aromatoleum tolulyticum</name>
    <dbReference type="NCBI Taxonomy" id="34027"/>
    <lineage>
        <taxon>Bacteria</taxon>
        <taxon>Pseudomonadati</taxon>
        <taxon>Pseudomonadota</taxon>
        <taxon>Betaproteobacteria</taxon>
        <taxon>Rhodocyclales</taxon>
        <taxon>Rhodocyclaceae</taxon>
        <taxon>Aromatoleum</taxon>
    </lineage>
</organism>
<keyword evidence="3" id="KW-1185">Reference proteome</keyword>
<evidence type="ECO:0000256" key="1">
    <source>
        <dbReference type="SAM" id="SignalP"/>
    </source>
</evidence>
<accession>A0A1N7CNB7</accession>
<dbReference type="SUPFAM" id="SSF48695">
    <property type="entry name" value="Multiheme cytochromes"/>
    <property type="match status" value="1"/>
</dbReference>
<feature type="chain" id="PRO_5013156535" evidence="1">
    <location>
        <begin position="29"/>
        <end position="221"/>
    </location>
</feature>
<sequence length="221" mass="23057">MKHTRGRTWLATWFACGTLLLAPQAVSAATITGSAHDFSSLNWSGGRICVACHAPHKSDTSIADAPLWNHTMSSASYQLYSSATLKATISQPGGNSKLCLSCHDGTVAVDSFGGTTGTSMISSKSNIGTDLKKSHPIGFTYDSALTTANGSLHDPETKTVTIGTAPQTKTGTIKALMLYNGKMECGSCHDVHNTFTVGGTGSGLVKVSQDGSKLCLDCHNK</sequence>
<dbReference type="Proteomes" id="UP000186819">
    <property type="component" value="Unassembled WGS sequence"/>
</dbReference>
<protein>
    <submittedName>
        <fullName evidence="2">Doubled CXXCH domain-containing protein</fullName>
    </submittedName>
</protein>
<dbReference type="InterPro" id="IPR036280">
    <property type="entry name" value="Multihaem_cyt_sf"/>
</dbReference>
<dbReference type="EMBL" id="FTMD01000026">
    <property type="protein sequence ID" value="SIR65139.1"/>
    <property type="molecule type" value="Genomic_DNA"/>
</dbReference>
<gene>
    <name evidence="2" type="ORF">SAMN05421829_1267</name>
</gene>
<dbReference type="OrthoDB" id="12425at2"/>